<evidence type="ECO:0000256" key="3">
    <source>
        <dbReference type="SAM" id="MobiDB-lite"/>
    </source>
</evidence>
<keyword evidence="1 2" id="KW-0238">DNA-binding</keyword>
<reference evidence="4" key="1">
    <citation type="journal article" date="2020" name="mSystems">
        <title>Genome- and Community-Level Interaction Insights into Carbon Utilization and Element Cycling Functions of Hydrothermarchaeota in Hydrothermal Sediment.</title>
        <authorList>
            <person name="Zhou Z."/>
            <person name="Liu Y."/>
            <person name="Xu W."/>
            <person name="Pan J."/>
            <person name="Luo Z.H."/>
            <person name="Li M."/>
        </authorList>
    </citation>
    <scope>NUCLEOTIDE SEQUENCE [LARGE SCALE GENOMIC DNA]</scope>
    <source>
        <strain evidence="4">SpSt-1071</strain>
    </source>
</reference>
<comment type="caution">
    <text evidence="4">The sequence shown here is derived from an EMBL/GenBank/DDBJ whole genome shotgun (WGS) entry which is preliminary data.</text>
</comment>
<dbReference type="InterPro" id="IPR012340">
    <property type="entry name" value="NA-bd_OB-fold"/>
</dbReference>
<dbReference type="EMBL" id="DRXE01000224">
    <property type="protein sequence ID" value="HHM68253.1"/>
    <property type="molecule type" value="Genomic_DNA"/>
</dbReference>
<gene>
    <name evidence="4" type="ORF">ENM28_06050</name>
</gene>
<dbReference type="CDD" id="cd04496">
    <property type="entry name" value="SSB_OBF"/>
    <property type="match status" value="1"/>
</dbReference>
<organism evidence="4">
    <name type="scientific">Thermus caliditerrae</name>
    <dbReference type="NCBI Taxonomy" id="1330700"/>
    <lineage>
        <taxon>Bacteria</taxon>
        <taxon>Thermotogati</taxon>
        <taxon>Deinococcota</taxon>
        <taxon>Deinococci</taxon>
        <taxon>Thermales</taxon>
        <taxon>Thermaceae</taxon>
        <taxon>Thermus</taxon>
    </lineage>
</organism>
<protein>
    <submittedName>
        <fullName evidence="4">Single-stranded DNA-binding protein</fullName>
    </submittedName>
</protein>
<dbReference type="Gene3D" id="2.40.50.140">
    <property type="entry name" value="Nucleic acid-binding proteins"/>
    <property type="match status" value="1"/>
</dbReference>
<sequence length="147" mass="16460">MTTERRWRMRLTGKGFLSRAPEFLYTDKGVAIWKTSLVVRGRGEADEPLFLELLAFNEMAEAIAEMEPQKGALVYLEGRLHVESYLSREGEKRSRLVVILGHGPSPYLGEFGIRFGAPTPNEPRPPQEEHGGLGLPDRGAYRPHGEG</sequence>
<dbReference type="SUPFAM" id="SSF50249">
    <property type="entry name" value="Nucleic acid-binding proteins"/>
    <property type="match status" value="1"/>
</dbReference>
<dbReference type="GO" id="GO:0003697">
    <property type="term" value="F:single-stranded DNA binding"/>
    <property type="evidence" value="ECO:0007669"/>
    <property type="project" value="InterPro"/>
</dbReference>
<evidence type="ECO:0000256" key="1">
    <source>
        <dbReference type="ARBA" id="ARBA00023125"/>
    </source>
</evidence>
<dbReference type="PROSITE" id="PS50935">
    <property type="entry name" value="SSB"/>
    <property type="match status" value="1"/>
</dbReference>
<feature type="region of interest" description="Disordered" evidence="3">
    <location>
        <begin position="116"/>
        <end position="147"/>
    </location>
</feature>
<evidence type="ECO:0000313" key="4">
    <source>
        <dbReference type="EMBL" id="HHM68253.1"/>
    </source>
</evidence>
<dbReference type="AlphaFoldDB" id="A0A7C5VK61"/>
<dbReference type="InterPro" id="IPR000424">
    <property type="entry name" value="Primosome_PriB/ssb"/>
</dbReference>
<accession>A0A7C5VK61</accession>
<name>A0A7C5VK61_9DEIN</name>
<proteinExistence type="predicted"/>
<dbReference type="Pfam" id="PF00436">
    <property type="entry name" value="SSB"/>
    <property type="match status" value="1"/>
</dbReference>
<evidence type="ECO:0000256" key="2">
    <source>
        <dbReference type="PROSITE-ProRule" id="PRU00252"/>
    </source>
</evidence>